<proteinExistence type="predicted"/>
<evidence type="ECO:0000313" key="3">
    <source>
        <dbReference type="Proteomes" id="UP000236291"/>
    </source>
</evidence>
<organism evidence="1 3">
    <name type="scientific">Trifolium pratense</name>
    <name type="common">Red clover</name>
    <dbReference type="NCBI Taxonomy" id="57577"/>
    <lineage>
        <taxon>Eukaryota</taxon>
        <taxon>Viridiplantae</taxon>
        <taxon>Streptophyta</taxon>
        <taxon>Embryophyta</taxon>
        <taxon>Tracheophyta</taxon>
        <taxon>Spermatophyta</taxon>
        <taxon>Magnoliopsida</taxon>
        <taxon>eudicotyledons</taxon>
        <taxon>Gunneridae</taxon>
        <taxon>Pentapetalae</taxon>
        <taxon>rosids</taxon>
        <taxon>fabids</taxon>
        <taxon>Fabales</taxon>
        <taxon>Fabaceae</taxon>
        <taxon>Papilionoideae</taxon>
        <taxon>50 kb inversion clade</taxon>
        <taxon>NPAAA clade</taxon>
        <taxon>Hologalegina</taxon>
        <taxon>IRL clade</taxon>
        <taxon>Trifolieae</taxon>
        <taxon>Trifolium</taxon>
    </lineage>
</organism>
<reference evidence="1 3" key="2">
    <citation type="journal article" date="2017" name="Front. Plant Sci.">
        <title>Gene Classification and Mining of Molecular Markers Useful in Red Clover (Trifolium pratense) Breeding.</title>
        <authorList>
            <person name="Istvanek J."/>
            <person name="Dluhosova J."/>
            <person name="Dluhos P."/>
            <person name="Patkova L."/>
            <person name="Nedelnik J."/>
            <person name="Repkova J."/>
        </authorList>
    </citation>
    <scope>NUCLEOTIDE SEQUENCE [LARGE SCALE GENOMIC DNA]</scope>
    <source>
        <strain evidence="3">cv. Tatra</strain>
        <tissue evidence="1">Young leaves</tissue>
    </source>
</reference>
<dbReference type="STRING" id="57577.A0A2K3JXJ6"/>
<evidence type="ECO:0000313" key="2">
    <source>
        <dbReference type="EMBL" id="PNX61750.1"/>
    </source>
</evidence>
<protein>
    <submittedName>
        <fullName evidence="1">Endo-1,3-1,4-beta-D-glucanase-like protein</fullName>
    </submittedName>
</protein>
<dbReference type="Proteomes" id="UP000236291">
    <property type="component" value="Unassembled WGS sequence"/>
</dbReference>
<dbReference type="PANTHER" id="PTHR17630">
    <property type="entry name" value="DIENELACTONE HYDROLASE"/>
    <property type="match status" value="1"/>
</dbReference>
<dbReference type="PANTHER" id="PTHR17630:SF97">
    <property type="entry name" value="ENDO-1,31,4-BETA-D-GLUCANASE-LIKE"/>
    <property type="match status" value="1"/>
</dbReference>
<evidence type="ECO:0000313" key="1">
    <source>
        <dbReference type="EMBL" id="PNX58754.1"/>
    </source>
</evidence>
<dbReference type="ExpressionAtlas" id="A0A2K3JXJ6">
    <property type="expression patterns" value="baseline"/>
</dbReference>
<comment type="caution">
    <text evidence="1">The sequence shown here is derived from an EMBL/GenBank/DDBJ whole genome shotgun (WGS) entry which is preliminary data.</text>
</comment>
<dbReference type="EMBL" id="ASHM01079279">
    <property type="protein sequence ID" value="PNX58754.1"/>
    <property type="molecule type" value="Genomic_DNA"/>
</dbReference>
<dbReference type="AlphaFoldDB" id="A0A2K3JXJ6"/>
<accession>A0A2K3JXJ6</accession>
<reference evidence="1 3" key="1">
    <citation type="journal article" date="2014" name="Am. J. Bot.">
        <title>Genome assembly and annotation for red clover (Trifolium pratense; Fabaceae).</title>
        <authorList>
            <person name="Istvanek J."/>
            <person name="Jaros M."/>
            <person name="Krenek A."/>
            <person name="Repkova J."/>
        </authorList>
    </citation>
    <scope>NUCLEOTIDE SEQUENCE [LARGE SCALE GENOMIC DNA]</scope>
    <source>
        <strain evidence="3">cv. Tatra</strain>
        <tissue evidence="1">Young leaves</tissue>
    </source>
</reference>
<name>A0A2K3JXJ6_TRIPR</name>
<sequence length="67" mass="7091">MSGPECCSNPPTLNPSAGAGHVDKFGALNAYITGSPNSNSAVLLVSDVFGYEAPNFRYSLFLSIFYI</sequence>
<gene>
    <name evidence="1" type="ORF">L195_g051072</name>
    <name evidence="2" type="ORF">L195_g052617</name>
</gene>
<dbReference type="EMBL" id="ASHM01086023">
    <property type="protein sequence ID" value="PNX61750.1"/>
    <property type="molecule type" value="Genomic_DNA"/>
</dbReference>